<dbReference type="AlphaFoldDB" id="A0A3Q3KQE5"/>
<sequence>MPFYAADSKYNGTSVAVCQEFCGTAVSSQIYSKVIWQPQFIYISTASWWESLRGASIQLLFTHYGPPSSHYLVTQYEESYRRMQTSALPTLQPWHSDSLTWQPERSDWPISGESALPSPPTPPLTVHRSAYQRQPLSALCQRCFARSSCMLSSHLHAANHDKEILVSVQFQHHKRLKDNCGS</sequence>
<evidence type="ECO:0000256" key="7">
    <source>
        <dbReference type="ARBA" id="ARBA00035003"/>
    </source>
</evidence>
<dbReference type="Ensembl" id="ENSMAMT00000003525.2">
    <property type="protein sequence ID" value="ENSMAMP00000003443.2"/>
    <property type="gene ID" value="ENSMAMG00000002360.2"/>
</dbReference>
<dbReference type="Pfam" id="PF22595">
    <property type="entry name" value="CFAP107"/>
    <property type="match status" value="1"/>
</dbReference>
<dbReference type="GO" id="GO:0030317">
    <property type="term" value="P:flagellated sperm motility"/>
    <property type="evidence" value="ECO:0007669"/>
    <property type="project" value="InterPro"/>
</dbReference>
<comment type="subcellular location">
    <subcellularLocation>
        <location evidence="1">Cytoplasm</location>
        <location evidence="1">Cytoskeleton</location>
        <location evidence="1">Flagellum axoneme</location>
    </subcellularLocation>
</comment>
<evidence type="ECO:0000256" key="3">
    <source>
        <dbReference type="ARBA" id="ARBA00022846"/>
    </source>
</evidence>
<evidence type="ECO:0000256" key="1">
    <source>
        <dbReference type="ARBA" id="ARBA00004611"/>
    </source>
</evidence>
<keyword evidence="10" id="KW-1185">Reference proteome</keyword>
<reference evidence="9" key="1">
    <citation type="submission" date="2025-08" db="UniProtKB">
        <authorList>
            <consortium name="Ensembl"/>
        </authorList>
    </citation>
    <scope>IDENTIFICATION</scope>
</reference>
<comment type="function">
    <text evidence="7">Microtubule inner protein (MIP) part of the dynein-decorated doublet microtubules (DMTs) in cilia axoneme, which is required for motile cilia beating.</text>
</comment>
<evidence type="ECO:0000256" key="8">
    <source>
        <dbReference type="ARBA" id="ARBA00046435"/>
    </source>
</evidence>
<protein>
    <submittedName>
        <fullName evidence="9">Uncharacterized protein</fullName>
    </submittedName>
</protein>
<name>A0A3Q3KQE5_9TELE</name>
<evidence type="ECO:0000256" key="6">
    <source>
        <dbReference type="ARBA" id="ARBA00023273"/>
    </source>
</evidence>
<keyword evidence="4" id="KW-0969">Cilium</keyword>
<dbReference type="GeneTree" id="ENSGT00940000177901"/>
<evidence type="ECO:0000256" key="5">
    <source>
        <dbReference type="ARBA" id="ARBA00023212"/>
    </source>
</evidence>
<dbReference type="FunCoup" id="A0A3Q3KQE5">
    <property type="interactions" value="552"/>
</dbReference>
<evidence type="ECO:0000256" key="2">
    <source>
        <dbReference type="ARBA" id="ARBA00022490"/>
    </source>
</evidence>
<evidence type="ECO:0000256" key="4">
    <source>
        <dbReference type="ARBA" id="ARBA00023069"/>
    </source>
</evidence>
<accession>A0A3Q3KQE5</accession>
<organism evidence="9 10">
    <name type="scientific">Mastacembelus armatus</name>
    <name type="common">zig-zag eel</name>
    <dbReference type="NCBI Taxonomy" id="205130"/>
    <lineage>
        <taxon>Eukaryota</taxon>
        <taxon>Metazoa</taxon>
        <taxon>Chordata</taxon>
        <taxon>Craniata</taxon>
        <taxon>Vertebrata</taxon>
        <taxon>Euteleostomi</taxon>
        <taxon>Actinopterygii</taxon>
        <taxon>Neopterygii</taxon>
        <taxon>Teleostei</taxon>
        <taxon>Neoteleostei</taxon>
        <taxon>Acanthomorphata</taxon>
        <taxon>Anabantaria</taxon>
        <taxon>Synbranchiformes</taxon>
        <taxon>Mastacembelidae</taxon>
        <taxon>Mastacembelus</taxon>
    </lineage>
</organism>
<dbReference type="InterPro" id="IPR054709">
    <property type="entry name" value="CFAP107"/>
</dbReference>
<evidence type="ECO:0000313" key="9">
    <source>
        <dbReference type="Ensembl" id="ENSMAMP00000003443.2"/>
    </source>
</evidence>
<comment type="subunit">
    <text evidence="8">Microtubule inner protein component of sperm flagellar doublet microtubules.</text>
</comment>
<keyword evidence="2" id="KW-0963">Cytoplasm</keyword>
<reference evidence="9" key="2">
    <citation type="submission" date="2025-09" db="UniProtKB">
        <authorList>
            <consortium name="Ensembl"/>
        </authorList>
    </citation>
    <scope>IDENTIFICATION</scope>
</reference>
<dbReference type="PANTHER" id="PTHR31180:SF2">
    <property type="entry name" value="CILIA- AND FLAGELLA-ASSOCIATED PROTEIN 107"/>
    <property type="match status" value="1"/>
</dbReference>
<dbReference type="STRING" id="205130.ENSMAMP00000003443"/>
<keyword evidence="6" id="KW-0966">Cell projection</keyword>
<proteinExistence type="predicted"/>
<evidence type="ECO:0000313" key="10">
    <source>
        <dbReference type="Proteomes" id="UP000261640"/>
    </source>
</evidence>
<dbReference type="GO" id="GO:0005879">
    <property type="term" value="C:axonemal microtubule"/>
    <property type="evidence" value="ECO:0007669"/>
    <property type="project" value="TreeGrafter"/>
</dbReference>
<dbReference type="InterPro" id="IPR037662">
    <property type="entry name" value="CFAP68/107"/>
</dbReference>
<dbReference type="PANTHER" id="PTHR31180">
    <property type="entry name" value="CILIA- AND FLAGELLA-ASSOCIATED PROTEIN 107-RELATED"/>
    <property type="match status" value="1"/>
</dbReference>
<keyword evidence="5" id="KW-0206">Cytoskeleton</keyword>
<dbReference type="Proteomes" id="UP000261640">
    <property type="component" value="Unplaced"/>
</dbReference>
<dbReference type="InParanoid" id="A0A3Q3KQE5"/>
<keyword evidence="3" id="KW-0282">Flagellum</keyword>